<dbReference type="AlphaFoldDB" id="A0AA90P4F2"/>
<protein>
    <recommendedName>
        <fullName evidence="4">DUF4030 domain-containing protein</fullName>
    </recommendedName>
</protein>
<evidence type="ECO:0008006" key="4">
    <source>
        <dbReference type="Google" id="ProtNLM"/>
    </source>
</evidence>
<evidence type="ECO:0000256" key="1">
    <source>
        <dbReference type="SAM" id="SignalP"/>
    </source>
</evidence>
<name>A0AA90P4F2_9BACI</name>
<feature type="signal peptide" evidence="1">
    <location>
        <begin position="1"/>
        <end position="19"/>
    </location>
</feature>
<accession>A0AA90P4F2</accession>
<proteinExistence type="predicted"/>
<feature type="chain" id="PRO_5041657913" description="DUF4030 domain-containing protein" evidence="1">
    <location>
        <begin position="20"/>
        <end position="314"/>
    </location>
</feature>
<comment type="caution">
    <text evidence="2">The sequence shown here is derived from an EMBL/GenBank/DDBJ whole genome shotgun (WGS) entry which is preliminary data.</text>
</comment>
<reference evidence="2" key="1">
    <citation type="submission" date="2023-07" db="EMBL/GenBank/DDBJ databases">
        <title>Murine gut Bacillus species.</title>
        <authorList>
            <person name="Gutman E."/>
            <person name="Hashuel R."/>
            <person name="Litvak Y."/>
        </authorList>
    </citation>
    <scope>NUCLEOTIDE SEQUENCE</scope>
    <source>
        <strain evidence="2">RU293</strain>
    </source>
</reference>
<dbReference type="Proteomes" id="UP001178275">
    <property type="component" value="Unassembled WGS sequence"/>
</dbReference>
<evidence type="ECO:0000313" key="3">
    <source>
        <dbReference type="Proteomes" id="UP001178275"/>
    </source>
</evidence>
<dbReference type="PROSITE" id="PS51257">
    <property type="entry name" value="PROKAR_LIPOPROTEIN"/>
    <property type="match status" value="1"/>
</dbReference>
<organism evidence="2 3">
    <name type="scientific">Peribacillus frigoritolerans</name>
    <dbReference type="NCBI Taxonomy" id="450367"/>
    <lineage>
        <taxon>Bacteria</taxon>
        <taxon>Bacillati</taxon>
        <taxon>Bacillota</taxon>
        <taxon>Bacilli</taxon>
        <taxon>Bacillales</taxon>
        <taxon>Bacillaceae</taxon>
        <taxon>Peribacillus</taxon>
    </lineage>
</organism>
<gene>
    <name evidence="2" type="ORF">Q8G36_19210</name>
</gene>
<dbReference type="RefSeq" id="WP_305161785.1">
    <property type="nucleotide sequence ID" value="NZ_JAUUTW010000022.1"/>
</dbReference>
<keyword evidence="1" id="KW-0732">Signal</keyword>
<sequence length="314" mass="36807">MKKISMLFILFGMLFFVVACTSNKTNNEMESSDNNVTSKGSPNNLISYYETIKLENAIESSFNKNVFKKKGHPDGYDLTLSREKKEVILVIRPYSKKNFNYLKDDLQSNIEEVLRTKKYRDYKVKVLAYWNDTNQSERQKREEEIIQEVANEMKKIDKIDVLLTGTSYSATDGRIVQLDLMFYRNDKEVIEPNEFNNFHKEFLKLAQEKGFNVKDIPIRFKSNLKRDWEMKVMPSIDQGLKEIKDLKVTSTTIIDDQNPIIINTSIDSTDKKAKEIGKRIEELTNEFFQYKQIKKSFPGPYEIHVLSKDNKKIN</sequence>
<evidence type="ECO:0000313" key="2">
    <source>
        <dbReference type="EMBL" id="MDP1453112.1"/>
    </source>
</evidence>
<dbReference type="EMBL" id="JAUUTW010000022">
    <property type="protein sequence ID" value="MDP1453112.1"/>
    <property type="molecule type" value="Genomic_DNA"/>
</dbReference>